<evidence type="ECO:0000256" key="3">
    <source>
        <dbReference type="SAM" id="MobiDB-lite"/>
    </source>
</evidence>
<dbReference type="Pfam" id="PF00076">
    <property type="entry name" value="RRM_1"/>
    <property type="match status" value="1"/>
</dbReference>
<dbReference type="SUPFAM" id="SSF57756">
    <property type="entry name" value="Retrovirus zinc finger-like domains"/>
    <property type="match status" value="1"/>
</dbReference>
<feature type="region of interest" description="Disordered" evidence="3">
    <location>
        <begin position="1"/>
        <end position="56"/>
    </location>
</feature>
<dbReference type="GO" id="GO:0008270">
    <property type="term" value="F:zinc ion binding"/>
    <property type="evidence" value="ECO:0007669"/>
    <property type="project" value="UniProtKB-KW"/>
</dbReference>
<dbReference type="EMBL" id="LODT01000051">
    <property type="protein sequence ID" value="KYQ88329.1"/>
    <property type="molecule type" value="Genomic_DNA"/>
</dbReference>
<evidence type="ECO:0000259" key="5">
    <source>
        <dbReference type="PROSITE" id="PS50158"/>
    </source>
</evidence>
<dbReference type="InterPro" id="IPR001878">
    <property type="entry name" value="Znf_CCHC"/>
</dbReference>
<organism evidence="6 7">
    <name type="scientific">Tieghemostelium lacteum</name>
    <name type="common">Slime mold</name>
    <name type="synonym">Dictyostelium lacteum</name>
    <dbReference type="NCBI Taxonomy" id="361077"/>
    <lineage>
        <taxon>Eukaryota</taxon>
        <taxon>Amoebozoa</taxon>
        <taxon>Evosea</taxon>
        <taxon>Eumycetozoa</taxon>
        <taxon>Dictyostelia</taxon>
        <taxon>Dictyosteliales</taxon>
        <taxon>Raperosteliaceae</taxon>
        <taxon>Tieghemostelium</taxon>
    </lineage>
</organism>
<dbReference type="PANTHER" id="PTHR48038:SF1">
    <property type="entry name" value="RIBONUCLEOPROTEIN RB97D"/>
    <property type="match status" value="1"/>
</dbReference>
<feature type="domain" description="CCHC-type" evidence="5">
    <location>
        <begin position="141"/>
        <end position="156"/>
    </location>
</feature>
<protein>
    <submittedName>
        <fullName evidence="6">RNA-binding region RNP-1 domain-containing protein</fullName>
    </submittedName>
</protein>
<sequence>MDNRENNRDIAMEETNGNGNGNGKEKSPSRSRSGSRNRNYSRERSSSRGRGRGRINYEDLAERRVYIGKISPKTTKEDLETAFKKFGKILSCDLKPGYAFVEFETDKSAKEAIEEMDGTTLAGEKIQVEKSHSGKRNPDECFNCKGKGHWAKNCPKAGRYVKQSISNNQLISIYLYIHITLLL</sequence>
<name>A0A151Z302_TIELA</name>
<dbReference type="InParanoid" id="A0A151Z302"/>
<accession>A0A151Z302</accession>
<keyword evidence="7" id="KW-1185">Reference proteome</keyword>
<dbReference type="Gene3D" id="4.10.60.10">
    <property type="entry name" value="Zinc finger, CCHC-type"/>
    <property type="match status" value="1"/>
</dbReference>
<feature type="compositionally biased region" description="Basic and acidic residues" evidence="3">
    <location>
        <begin position="1"/>
        <end position="11"/>
    </location>
</feature>
<dbReference type="Proteomes" id="UP000076078">
    <property type="component" value="Unassembled WGS sequence"/>
</dbReference>
<dbReference type="Pfam" id="PF00098">
    <property type="entry name" value="zf-CCHC"/>
    <property type="match status" value="1"/>
</dbReference>
<dbReference type="SMART" id="SM00360">
    <property type="entry name" value="RRM"/>
    <property type="match status" value="1"/>
</dbReference>
<dbReference type="InterPro" id="IPR035979">
    <property type="entry name" value="RBD_domain_sf"/>
</dbReference>
<dbReference type="PANTHER" id="PTHR48038">
    <property type="entry name" value="RIBONUCLEOPROTEIN RB97D"/>
    <property type="match status" value="1"/>
</dbReference>
<keyword evidence="1" id="KW-0863">Zinc-finger</keyword>
<proteinExistence type="predicted"/>
<evidence type="ECO:0000256" key="2">
    <source>
        <dbReference type="PROSITE-ProRule" id="PRU00176"/>
    </source>
</evidence>
<comment type="caution">
    <text evidence="6">The sequence shown here is derived from an EMBL/GenBank/DDBJ whole genome shotgun (WGS) entry which is preliminary data.</text>
</comment>
<gene>
    <name evidence="6" type="ORF">DLAC_11027</name>
</gene>
<dbReference type="OrthoDB" id="5970at2759"/>
<reference evidence="6 7" key="1">
    <citation type="submission" date="2015-12" db="EMBL/GenBank/DDBJ databases">
        <title>Dictyostelia acquired genes for synthesis and detection of signals that induce cell-type specialization by lateral gene transfer from prokaryotes.</title>
        <authorList>
            <person name="Gloeckner G."/>
            <person name="Schaap P."/>
        </authorList>
    </citation>
    <scope>NUCLEOTIDE SEQUENCE [LARGE SCALE GENOMIC DNA]</scope>
    <source>
        <strain evidence="6 7">TK</strain>
    </source>
</reference>
<dbReference type="InterPro" id="IPR000504">
    <property type="entry name" value="RRM_dom"/>
</dbReference>
<evidence type="ECO:0000256" key="1">
    <source>
        <dbReference type="PROSITE-ProRule" id="PRU00047"/>
    </source>
</evidence>
<dbReference type="PROSITE" id="PS50102">
    <property type="entry name" value="RRM"/>
    <property type="match status" value="1"/>
</dbReference>
<keyword evidence="1" id="KW-0862">Zinc</keyword>
<evidence type="ECO:0000259" key="4">
    <source>
        <dbReference type="PROSITE" id="PS50102"/>
    </source>
</evidence>
<dbReference type="InterPro" id="IPR012677">
    <property type="entry name" value="Nucleotide-bd_a/b_plait_sf"/>
</dbReference>
<keyword evidence="1" id="KW-0479">Metal-binding</keyword>
<dbReference type="AlphaFoldDB" id="A0A151Z302"/>
<evidence type="ECO:0000313" key="7">
    <source>
        <dbReference type="Proteomes" id="UP000076078"/>
    </source>
</evidence>
<evidence type="ECO:0000313" key="6">
    <source>
        <dbReference type="EMBL" id="KYQ88329.1"/>
    </source>
</evidence>
<dbReference type="InterPro" id="IPR036875">
    <property type="entry name" value="Znf_CCHC_sf"/>
</dbReference>
<keyword evidence="2" id="KW-0694">RNA-binding</keyword>
<feature type="domain" description="RRM" evidence="4">
    <location>
        <begin position="63"/>
        <end position="133"/>
    </location>
</feature>
<dbReference type="SMART" id="SM00343">
    <property type="entry name" value="ZnF_C2HC"/>
    <property type="match status" value="1"/>
</dbReference>
<dbReference type="SUPFAM" id="SSF54928">
    <property type="entry name" value="RNA-binding domain, RBD"/>
    <property type="match status" value="1"/>
</dbReference>
<dbReference type="PROSITE" id="PS50158">
    <property type="entry name" value="ZF_CCHC"/>
    <property type="match status" value="1"/>
</dbReference>
<dbReference type="GO" id="GO:0003723">
    <property type="term" value="F:RNA binding"/>
    <property type="evidence" value="ECO:0007669"/>
    <property type="project" value="UniProtKB-UniRule"/>
</dbReference>
<dbReference type="Gene3D" id="3.30.70.330">
    <property type="match status" value="1"/>
</dbReference>
<dbReference type="STRING" id="361077.A0A151Z302"/>